<sequence>MFGCSIIDKLIYCRFVRFKLANSMSLWYHLAKKGSDPLFAGHSCKEIKDLGESRGDGEYWIDPGNTGQPFTVYCDMTTDGGGWTLITRAQLPTTAPQSVVLENEYKSLASYTNYRQRIRLAALKNLRNDMGFHQLRFRCRKKSINRTIHIMTTNNTAGHKVLDHFLVKATWPTACNSFERLPDDTSILARNCLKWGYNGGKEVNRWGKSSNYGSTRLYSTSMLWEEKYYFSIQKYNCDDYTGVTYGSLNVGDIWEIFIR</sequence>
<dbReference type="RefSeq" id="XP_020908602.2">
    <property type="nucleotide sequence ID" value="XM_021052943.2"/>
</dbReference>
<dbReference type="OMA" id="NIDPGDW"/>
<evidence type="ECO:0000313" key="6">
    <source>
        <dbReference type="EnsemblMetazoa" id="XP_020908602.2"/>
    </source>
</evidence>
<dbReference type="Pfam" id="PF00147">
    <property type="entry name" value="Fibrinogen_C"/>
    <property type="match status" value="1"/>
</dbReference>
<dbReference type="AlphaFoldDB" id="A0A913XRM6"/>
<evidence type="ECO:0000259" key="5">
    <source>
        <dbReference type="PROSITE" id="PS51406"/>
    </source>
</evidence>
<evidence type="ECO:0000256" key="1">
    <source>
        <dbReference type="ARBA" id="ARBA00022723"/>
    </source>
</evidence>
<dbReference type="InterPro" id="IPR014716">
    <property type="entry name" value="Fibrinogen_a/b/g_C_1"/>
</dbReference>
<keyword evidence="4" id="KW-1015">Disulfide bond</keyword>
<dbReference type="Gene3D" id="3.90.215.10">
    <property type="entry name" value="Gamma Fibrinogen, chain A, domain 1"/>
    <property type="match status" value="1"/>
</dbReference>
<dbReference type="SUPFAM" id="SSF56496">
    <property type="entry name" value="Fibrinogen C-terminal domain-like"/>
    <property type="match status" value="2"/>
</dbReference>
<keyword evidence="2" id="KW-0430">Lectin</keyword>
<evidence type="ECO:0000256" key="2">
    <source>
        <dbReference type="ARBA" id="ARBA00022734"/>
    </source>
</evidence>
<evidence type="ECO:0000256" key="3">
    <source>
        <dbReference type="ARBA" id="ARBA00022837"/>
    </source>
</evidence>
<dbReference type="EnsemblMetazoa" id="XM_021052943.2">
    <property type="protein sequence ID" value="XP_020908602.2"/>
    <property type="gene ID" value="LOC110246589"/>
</dbReference>
<dbReference type="PANTHER" id="PTHR16146">
    <property type="entry name" value="INTELECTIN"/>
    <property type="match status" value="1"/>
</dbReference>
<dbReference type="NCBIfam" id="NF040941">
    <property type="entry name" value="GGGWT_bact"/>
    <property type="match status" value="1"/>
</dbReference>
<reference evidence="6" key="1">
    <citation type="submission" date="2022-11" db="UniProtKB">
        <authorList>
            <consortium name="EnsemblMetazoa"/>
        </authorList>
    </citation>
    <scope>IDENTIFICATION</scope>
</reference>
<evidence type="ECO:0000313" key="7">
    <source>
        <dbReference type="Proteomes" id="UP000887567"/>
    </source>
</evidence>
<keyword evidence="1" id="KW-0479">Metal-binding</keyword>
<dbReference type="OrthoDB" id="5956353at2759"/>
<dbReference type="GeneID" id="110246589"/>
<keyword evidence="7" id="KW-1185">Reference proteome</keyword>
<dbReference type="GO" id="GO:0005615">
    <property type="term" value="C:extracellular space"/>
    <property type="evidence" value="ECO:0007669"/>
    <property type="project" value="TreeGrafter"/>
</dbReference>
<protein>
    <recommendedName>
        <fullName evidence="5">Fibrinogen C-terminal domain-containing protein</fullName>
    </recommendedName>
</protein>
<dbReference type="PROSITE" id="PS51406">
    <property type="entry name" value="FIBRINOGEN_C_2"/>
    <property type="match status" value="1"/>
</dbReference>
<dbReference type="KEGG" id="epa:110246589"/>
<dbReference type="InterPro" id="IPR036056">
    <property type="entry name" value="Fibrinogen-like_C"/>
</dbReference>
<proteinExistence type="predicted"/>
<dbReference type="GO" id="GO:0070492">
    <property type="term" value="F:oligosaccharide binding"/>
    <property type="evidence" value="ECO:0007669"/>
    <property type="project" value="TreeGrafter"/>
</dbReference>
<dbReference type="PANTHER" id="PTHR16146:SF46">
    <property type="entry name" value="INTELECTIN-1A-RELATED"/>
    <property type="match status" value="1"/>
</dbReference>
<dbReference type="InterPro" id="IPR002181">
    <property type="entry name" value="Fibrinogen_a/b/g_C_dom"/>
</dbReference>
<dbReference type="GO" id="GO:0046872">
    <property type="term" value="F:metal ion binding"/>
    <property type="evidence" value="ECO:0007669"/>
    <property type="project" value="UniProtKB-KW"/>
</dbReference>
<keyword evidence="3" id="KW-0106">Calcium</keyword>
<dbReference type="Proteomes" id="UP000887567">
    <property type="component" value="Unplaced"/>
</dbReference>
<accession>A0A913XRM6</accession>
<evidence type="ECO:0000256" key="4">
    <source>
        <dbReference type="ARBA" id="ARBA00023157"/>
    </source>
</evidence>
<organism evidence="6 7">
    <name type="scientific">Exaiptasia diaphana</name>
    <name type="common">Tropical sea anemone</name>
    <name type="synonym">Aiptasia pulchella</name>
    <dbReference type="NCBI Taxonomy" id="2652724"/>
    <lineage>
        <taxon>Eukaryota</taxon>
        <taxon>Metazoa</taxon>
        <taxon>Cnidaria</taxon>
        <taxon>Anthozoa</taxon>
        <taxon>Hexacorallia</taxon>
        <taxon>Actiniaria</taxon>
        <taxon>Aiptasiidae</taxon>
        <taxon>Exaiptasia</taxon>
    </lineage>
</organism>
<feature type="domain" description="Fibrinogen C-terminal" evidence="5">
    <location>
        <begin position="35"/>
        <end position="88"/>
    </location>
</feature>
<name>A0A913XRM6_EXADI</name>